<name>A0A2G8B758_9MYCO</name>
<gene>
    <name evidence="2" type="ORF">MHEC_31400</name>
</gene>
<dbReference type="Proteomes" id="UP000595446">
    <property type="component" value="Chromosome"/>
</dbReference>
<accession>A0A2G8B758</accession>
<feature type="compositionally biased region" description="Basic and acidic residues" evidence="1">
    <location>
        <begin position="117"/>
        <end position="126"/>
    </location>
</feature>
<reference evidence="2 3" key="1">
    <citation type="submission" date="2020-12" db="EMBL/GenBank/DDBJ databases">
        <title>Complete genome sequence of Mycobacterium heckeshornense JCM 15655T, closely related to a pathogenic non-tuberculous mycobacterial species Mycobacterium xenopi.</title>
        <authorList>
            <person name="Yoshida M."/>
            <person name="Fukano H."/>
            <person name="Asakura T."/>
            <person name="Suzuki M."/>
            <person name="Hoshino Y."/>
        </authorList>
    </citation>
    <scope>NUCLEOTIDE SEQUENCE [LARGE SCALE GENOMIC DNA]</scope>
    <source>
        <strain evidence="2 3">JCM 15655</strain>
    </source>
</reference>
<dbReference type="EMBL" id="AP024237">
    <property type="protein sequence ID" value="BCO36707.1"/>
    <property type="molecule type" value="Genomic_DNA"/>
</dbReference>
<dbReference type="AlphaFoldDB" id="A0A2G8B758"/>
<evidence type="ECO:0000256" key="1">
    <source>
        <dbReference type="SAM" id="MobiDB-lite"/>
    </source>
</evidence>
<dbReference type="OrthoDB" id="2613315at2"/>
<proteinExistence type="predicted"/>
<keyword evidence="3" id="KW-1185">Reference proteome</keyword>
<evidence type="ECO:0000313" key="2">
    <source>
        <dbReference type="EMBL" id="BCO36707.1"/>
    </source>
</evidence>
<protein>
    <submittedName>
        <fullName evidence="2">Uncharacterized protein</fullName>
    </submittedName>
</protein>
<evidence type="ECO:0000313" key="3">
    <source>
        <dbReference type="Proteomes" id="UP000595446"/>
    </source>
</evidence>
<feature type="region of interest" description="Disordered" evidence="1">
    <location>
        <begin position="95"/>
        <end position="126"/>
    </location>
</feature>
<dbReference type="RefSeq" id="WP_048892944.1">
    <property type="nucleotide sequence ID" value="NZ_AP024237.1"/>
</dbReference>
<sequence length="126" mass="14447">MVNIDDDMQLLTEQIDALKRLGTKHELAEGESYDFSIRWGTALAGRLRRLVHYSTRGLLSDADERRFRSLCDDLRALSDLIDRFELAHPVFTERPPVKAKRHGAGRFASSRRGILRRGRENRSPAT</sequence>
<dbReference type="STRING" id="110505.ACT16_18610"/>
<organism evidence="2 3">
    <name type="scientific">Mycobacterium heckeshornense</name>
    <dbReference type="NCBI Taxonomy" id="110505"/>
    <lineage>
        <taxon>Bacteria</taxon>
        <taxon>Bacillati</taxon>
        <taxon>Actinomycetota</taxon>
        <taxon>Actinomycetes</taxon>
        <taxon>Mycobacteriales</taxon>
        <taxon>Mycobacteriaceae</taxon>
        <taxon>Mycobacterium</taxon>
    </lineage>
</organism>